<proteinExistence type="predicted"/>
<keyword evidence="2" id="KW-1185">Reference proteome</keyword>
<reference evidence="1" key="1">
    <citation type="submission" date="2021-06" db="EMBL/GenBank/DDBJ databases">
        <authorList>
            <person name="Kallberg Y."/>
            <person name="Tangrot J."/>
            <person name="Rosling A."/>
        </authorList>
    </citation>
    <scope>NUCLEOTIDE SEQUENCE</scope>
    <source>
        <strain evidence="1">CL356</strain>
    </source>
</reference>
<dbReference type="EMBL" id="CAJVPT010007053">
    <property type="protein sequence ID" value="CAG8537067.1"/>
    <property type="molecule type" value="Genomic_DNA"/>
</dbReference>
<organism evidence="1 2">
    <name type="scientific">Acaulospora colombiana</name>
    <dbReference type="NCBI Taxonomy" id="27376"/>
    <lineage>
        <taxon>Eukaryota</taxon>
        <taxon>Fungi</taxon>
        <taxon>Fungi incertae sedis</taxon>
        <taxon>Mucoromycota</taxon>
        <taxon>Glomeromycotina</taxon>
        <taxon>Glomeromycetes</taxon>
        <taxon>Diversisporales</taxon>
        <taxon>Acaulosporaceae</taxon>
        <taxon>Acaulospora</taxon>
    </lineage>
</organism>
<comment type="caution">
    <text evidence="1">The sequence shown here is derived from an EMBL/GenBank/DDBJ whole genome shotgun (WGS) entry which is preliminary data.</text>
</comment>
<protein>
    <submittedName>
        <fullName evidence="1">4326_t:CDS:1</fullName>
    </submittedName>
</protein>
<evidence type="ECO:0000313" key="2">
    <source>
        <dbReference type="Proteomes" id="UP000789525"/>
    </source>
</evidence>
<evidence type="ECO:0000313" key="1">
    <source>
        <dbReference type="EMBL" id="CAG8537067.1"/>
    </source>
</evidence>
<accession>A0ACA9LND6</accession>
<name>A0ACA9LND6_9GLOM</name>
<gene>
    <name evidence="1" type="ORF">ACOLOM_LOCUS4315</name>
</gene>
<dbReference type="Proteomes" id="UP000789525">
    <property type="component" value="Unassembled WGS sequence"/>
</dbReference>
<sequence>MSGSVVFNTSMGKITFELYWDHAPKTCENFYELCKVVIQPEPVEEAHQSTGEVIVRFSGVPIMFDLIINQNREKFEDEINPELKHTGAGILSMANSGPNTNGSQLAMAKPHHVGRYIWFGSSPAVSFVYTGSKLLLKTKNYFGPKLLSCPGNDYRAIFVMDVVNAKTHGNVFIVGAEEAILPKYLIIYNVKFKSNEKFC</sequence>